<dbReference type="STRING" id="3068.D8TJZ1"/>
<dbReference type="SMART" id="SM00320">
    <property type="entry name" value="WD40"/>
    <property type="match status" value="9"/>
</dbReference>
<evidence type="ECO:0000256" key="4">
    <source>
        <dbReference type="ARBA" id="ARBA00023273"/>
    </source>
</evidence>
<accession>D8TJZ1</accession>
<keyword evidence="2 6" id="KW-0853">WD repeat</keyword>
<feature type="compositionally biased region" description="Gly residues" evidence="7">
    <location>
        <begin position="165"/>
        <end position="176"/>
    </location>
</feature>
<dbReference type="PROSITE" id="PS00678">
    <property type="entry name" value="WD_REPEATS_1"/>
    <property type="match status" value="1"/>
</dbReference>
<dbReference type="KEGG" id="vcn:VOLCADRAFT_103176"/>
<evidence type="ECO:0000256" key="5">
    <source>
        <dbReference type="ARBA" id="ARBA00040994"/>
    </source>
</evidence>
<dbReference type="InParanoid" id="D8TJZ1"/>
<name>D8TJZ1_VOLCA</name>
<feature type="repeat" description="WD" evidence="6">
    <location>
        <begin position="693"/>
        <end position="734"/>
    </location>
</feature>
<protein>
    <recommendedName>
        <fullName evidence="5">Cilia- and flagella-associated protein 251</fullName>
    </recommendedName>
</protein>
<dbReference type="PROSITE" id="PS50082">
    <property type="entry name" value="WD_REPEATS_2"/>
    <property type="match status" value="1"/>
</dbReference>
<dbReference type="InterPro" id="IPR001680">
    <property type="entry name" value="WD40_rpt"/>
</dbReference>
<evidence type="ECO:0000256" key="6">
    <source>
        <dbReference type="PROSITE-ProRule" id="PRU00221"/>
    </source>
</evidence>
<dbReference type="PANTHER" id="PTHR13720">
    <property type="entry name" value="WD-40 REPEAT PROTEIN"/>
    <property type="match status" value="1"/>
</dbReference>
<proteinExistence type="predicted"/>
<comment type="subcellular location">
    <subcellularLocation>
        <location evidence="1">Cell projection</location>
        <location evidence="1">Cilium</location>
    </subcellularLocation>
</comment>
<dbReference type="PANTHER" id="PTHR13720:SF13">
    <property type="entry name" value="CILIA- AND FLAGELLA-ASSOCIATED PROTEIN 251"/>
    <property type="match status" value="1"/>
</dbReference>
<dbReference type="Proteomes" id="UP000001058">
    <property type="component" value="Unassembled WGS sequence"/>
</dbReference>
<dbReference type="EMBL" id="GL378325">
    <property type="protein sequence ID" value="EFJ51972.1"/>
    <property type="molecule type" value="Genomic_DNA"/>
</dbReference>
<feature type="region of interest" description="Disordered" evidence="7">
    <location>
        <begin position="153"/>
        <end position="178"/>
    </location>
</feature>
<evidence type="ECO:0000256" key="7">
    <source>
        <dbReference type="SAM" id="MobiDB-lite"/>
    </source>
</evidence>
<dbReference type="SUPFAM" id="SSF50978">
    <property type="entry name" value="WD40 repeat-like"/>
    <property type="match status" value="2"/>
</dbReference>
<dbReference type="RefSeq" id="XP_002946746.1">
    <property type="nucleotide sequence ID" value="XM_002946700.1"/>
</dbReference>
<dbReference type="OrthoDB" id="4899631at2759"/>
<evidence type="ECO:0000313" key="9">
    <source>
        <dbReference type="Proteomes" id="UP000001058"/>
    </source>
</evidence>
<dbReference type="InterPro" id="IPR019775">
    <property type="entry name" value="WD40_repeat_CS"/>
</dbReference>
<dbReference type="PROSITE" id="PS50294">
    <property type="entry name" value="WD_REPEATS_REGION"/>
    <property type="match status" value="1"/>
</dbReference>
<keyword evidence="4" id="KW-0966">Cell projection</keyword>
<feature type="compositionally biased region" description="Low complexity" evidence="7">
    <location>
        <begin position="153"/>
        <end position="164"/>
    </location>
</feature>
<dbReference type="eggNOG" id="ENOG502QQ05">
    <property type="taxonomic scope" value="Eukaryota"/>
</dbReference>
<dbReference type="Pfam" id="PF00400">
    <property type="entry name" value="WD40"/>
    <property type="match status" value="3"/>
</dbReference>
<sequence length="942" mass="101712">MAEDQQALSLSWVFGASATIKHSVVNLSDGYTDKICYLAANTAVIYDKRLRRQVFLQGHTSPITCIATTDDRSHVITADQGPESLLVVWNVRTGLPTCTVQRPHRHGVYCMDVSLDGLWLATFSAPDPETSEQEISLWSLSALLDPAAAAMQARQYQQQQQQAGGTEGSAGGGVAAGGPNPLRPIVTTVMPVGDIQFSLRFSPNNPQELISNGKKRVYFWSWSPGGSRFQYYSPPLRSRDFKQKKVADFVSSVFVPGTTQALTGTEDGDLLVWDEQGITAQVGTSATDRRAIKLMRIHSSPITLLSTVGDFIVSGGEDGYVRFFDPLLRIVAWFEDLAAGPVTAVAFSAVLPDRIAHADAADTLNRFMVPDFVVATRQSKIISVQSATFEEYDADRRRGTSVLDSLLADVVDIAAHPTRAEFSVLGRGGGLQRWDSIAHCLVTARSFANGPKQEGRCLCYSRDGSLLAVGFGTGHLHVLDGDTLADTYVLRNTAVGLSRLAVSSTGNHIAAADENHQVLLYAYLPYKHTMRWEFLGRCRSHHGRIASLVFGESPSGQTRLLTVGADSRVVEYDLATSSVAAGLRPLSYYDFPPGGGVPTSLTFAPPLQYFRAFAAETHLLVSDDGYKIRVFNPDRPAVEATFLGPTFGGPISQLVMFKSPASDSAFLAYRTAEKVVGLIAWPLDGDPARTMGLIAHPGEVRAITISYDGRKLLTVGADGTLASWDINTSPLERSAAAVASEGDEARWSEVLGDPELLREMRDYFVYAQIKTQGEESLQPRAVPGLVPVEIVPDLLRAAGFYPSEADIDHLTNHIQYMAHGRDLDAMPGVSFADLLYLYVNHRPLFNVTHADIVQAFRDLQGAGSPDNPRLTREQLLTLLRTAGEQMGADELAAALAALTGAPTPEKAVPPVVTAAQFSSDLLGFELEQGGEGAAAVAAEAAQ</sequence>
<dbReference type="GO" id="GO:0031514">
    <property type="term" value="C:motile cilium"/>
    <property type="evidence" value="ECO:0007669"/>
    <property type="project" value="TreeGrafter"/>
</dbReference>
<evidence type="ECO:0000256" key="3">
    <source>
        <dbReference type="ARBA" id="ARBA00022737"/>
    </source>
</evidence>
<keyword evidence="9" id="KW-1185">Reference proteome</keyword>
<dbReference type="InterPro" id="IPR050630">
    <property type="entry name" value="WD_repeat_EMAP"/>
</dbReference>
<dbReference type="InterPro" id="IPR015943">
    <property type="entry name" value="WD40/YVTN_repeat-like_dom_sf"/>
</dbReference>
<dbReference type="AlphaFoldDB" id="D8TJZ1"/>
<gene>
    <name evidence="8" type="ORF">VOLCADRAFT_103176</name>
</gene>
<keyword evidence="3" id="KW-0677">Repeat</keyword>
<organism evidence="9">
    <name type="scientific">Volvox carteri f. nagariensis</name>
    <dbReference type="NCBI Taxonomy" id="3068"/>
    <lineage>
        <taxon>Eukaryota</taxon>
        <taxon>Viridiplantae</taxon>
        <taxon>Chlorophyta</taxon>
        <taxon>core chlorophytes</taxon>
        <taxon>Chlorophyceae</taxon>
        <taxon>CS clade</taxon>
        <taxon>Chlamydomonadales</taxon>
        <taxon>Volvocaceae</taxon>
        <taxon>Volvox</taxon>
    </lineage>
</organism>
<evidence type="ECO:0000256" key="1">
    <source>
        <dbReference type="ARBA" id="ARBA00004138"/>
    </source>
</evidence>
<dbReference type="Gene3D" id="2.130.10.10">
    <property type="entry name" value="YVTN repeat-like/Quinoprotein amine dehydrogenase"/>
    <property type="match status" value="4"/>
</dbReference>
<dbReference type="GeneID" id="9624649"/>
<dbReference type="InterPro" id="IPR036322">
    <property type="entry name" value="WD40_repeat_dom_sf"/>
</dbReference>
<reference evidence="8 9" key="1">
    <citation type="journal article" date="2010" name="Science">
        <title>Genomic analysis of organismal complexity in the multicellular green alga Volvox carteri.</title>
        <authorList>
            <person name="Prochnik S.E."/>
            <person name="Umen J."/>
            <person name="Nedelcu A.M."/>
            <person name="Hallmann A."/>
            <person name="Miller S.M."/>
            <person name="Nishii I."/>
            <person name="Ferris P."/>
            <person name="Kuo A."/>
            <person name="Mitros T."/>
            <person name="Fritz-Laylin L.K."/>
            <person name="Hellsten U."/>
            <person name="Chapman J."/>
            <person name="Simakov O."/>
            <person name="Rensing S.A."/>
            <person name="Terry A."/>
            <person name="Pangilinan J."/>
            <person name="Kapitonov V."/>
            <person name="Jurka J."/>
            <person name="Salamov A."/>
            <person name="Shapiro H."/>
            <person name="Schmutz J."/>
            <person name="Grimwood J."/>
            <person name="Lindquist E."/>
            <person name="Lucas S."/>
            <person name="Grigoriev I.V."/>
            <person name="Schmitt R."/>
            <person name="Kirk D."/>
            <person name="Rokhsar D.S."/>
        </authorList>
    </citation>
    <scope>NUCLEOTIDE SEQUENCE [LARGE SCALE GENOMIC DNA]</scope>
    <source>
        <strain evidence="9">f. Nagariensis / Eve</strain>
    </source>
</reference>
<evidence type="ECO:0000256" key="2">
    <source>
        <dbReference type="ARBA" id="ARBA00022574"/>
    </source>
</evidence>
<evidence type="ECO:0000313" key="8">
    <source>
        <dbReference type="EMBL" id="EFJ51972.1"/>
    </source>
</evidence>